<sequence>MDIRRVPASQHHGLALMADGEMIVAGDVWTLAVSLDMAGFRKTVRRLTTNAAVMRVLARNFTELARSSNQASPDTQEFADTIGALLDSEVAAVQDDLAIATKHLKSLEMATPASRPSPLPDSPAVPELLSRPRRAWIDIGGAALKTVFGVATQRDLSRLQARLGSLGKREIGQATWTRKLQKTSHGKLRNFQQPHTLHHTRS</sequence>
<proteinExistence type="predicted"/>
<protein>
    <submittedName>
        <fullName evidence="2">Uncharacterized protein</fullName>
    </submittedName>
</protein>
<feature type="region of interest" description="Disordered" evidence="1">
    <location>
        <begin position="182"/>
        <end position="202"/>
    </location>
</feature>
<reference evidence="2" key="1">
    <citation type="submission" date="2022-12" db="EMBL/GenBank/DDBJ databases">
        <title>Chromosome-level genome assembly of the bean flower thrips Megalurothrips usitatus.</title>
        <authorList>
            <person name="Ma L."/>
            <person name="Liu Q."/>
            <person name="Li H."/>
            <person name="Cai W."/>
        </authorList>
    </citation>
    <scope>NUCLEOTIDE SEQUENCE</scope>
    <source>
        <strain evidence="2">Cailab_2022a</strain>
    </source>
</reference>
<evidence type="ECO:0000256" key="1">
    <source>
        <dbReference type="SAM" id="MobiDB-lite"/>
    </source>
</evidence>
<organism evidence="2 3">
    <name type="scientific">Megalurothrips usitatus</name>
    <name type="common">bean blossom thrips</name>
    <dbReference type="NCBI Taxonomy" id="439358"/>
    <lineage>
        <taxon>Eukaryota</taxon>
        <taxon>Metazoa</taxon>
        <taxon>Ecdysozoa</taxon>
        <taxon>Arthropoda</taxon>
        <taxon>Hexapoda</taxon>
        <taxon>Insecta</taxon>
        <taxon>Pterygota</taxon>
        <taxon>Neoptera</taxon>
        <taxon>Paraneoptera</taxon>
        <taxon>Thysanoptera</taxon>
        <taxon>Terebrantia</taxon>
        <taxon>Thripoidea</taxon>
        <taxon>Thripidae</taxon>
        <taxon>Megalurothrips</taxon>
    </lineage>
</organism>
<dbReference type="EMBL" id="JAPTSV010000013">
    <property type="protein sequence ID" value="KAJ1521406.1"/>
    <property type="molecule type" value="Genomic_DNA"/>
</dbReference>
<evidence type="ECO:0000313" key="2">
    <source>
        <dbReference type="EMBL" id="KAJ1521406.1"/>
    </source>
</evidence>
<comment type="caution">
    <text evidence="2">The sequence shown here is derived from an EMBL/GenBank/DDBJ whole genome shotgun (WGS) entry which is preliminary data.</text>
</comment>
<accession>A0AAV7XCS6</accession>
<keyword evidence="3" id="KW-1185">Reference proteome</keyword>
<dbReference type="Proteomes" id="UP001075354">
    <property type="component" value="Chromosome 13"/>
</dbReference>
<dbReference type="AlphaFoldDB" id="A0AAV7XCS6"/>
<evidence type="ECO:0000313" key="3">
    <source>
        <dbReference type="Proteomes" id="UP001075354"/>
    </source>
</evidence>
<gene>
    <name evidence="2" type="ORF">ONE63_003080</name>
</gene>
<name>A0AAV7XCS6_9NEOP</name>